<evidence type="ECO:0000313" key="1">
    <source>
        <dbReference type="EMBL" id="BBY58992.1"/>
    </source>
</evidence>
<dbReference type="Proteomes" id="UP000466445">
    <property type="component" value="Chromosome"/>
</dbReference>
<proteinExistence type="predicted"/>
<sequence>MTCVPLALRSGQTAARARKFAHRTVLPPTSVGVICAGARPRAASKFGRGVAGARVGGSPALMGHNNSVADCGRRGDCVLVDTDAAAPDGRVPDRGLGEL</sequence>
<organism evidence="1 2">
    <name type="scientific">Mycolicibacterium sarraceniae</name>
    <dbReference type="NCBI Taxonomy" id="1534348"/>
    <lineage>
        <taxon>Bacteria</taxon>
        <taxon>Bacillati</taxon>
        <taxon>Actinomycetota</taxon>
        <taxon>Actinomycetes</taxon>
        <taxon>Mycobacteriales</taxon>
        <taxon>Mycobacteriaceae</taxon>
        <taxon>Mycolicibacterium</taxon>
    </lineage>
</organism>
<evidence type="ECO:0000313" key="2">
    <source>
        <dbReference type="Proteomes" id="UP000466445"/>
    </source>
</evidence>
<dbReference type="AlphaFoldDB" id="A0A7I7SPT5"/>
<accession>A0A7I7SPT5</accession>
<dbReference type="EMBL" id="AP022595">
    <property type="protein sequence ID" value="BBY58992.1"/>
    <property type="molecule type" value="Genomic_DNA"/>
</dbReference>
<name>A0A7I7SPT5_9MYCO</name>
<reference evidence="1 2" key="1">
    <citation type="journal article" date="2019" name="Emerg. Microbes Infect.">
        <title>Comprehensive subspecies identification of 175 nontuberculous mycobacteria species based on 7547 genomic profiles.</title>
        <authorList>
            <person name="Matsumoto Y."/>
            <person name="Kinjo T."/>
            <person name="Motooka D."/>
            <person name="Nabeya D."/>
            <person name="Jung N."/>
            <person name="Uechi K."/>
            <person name="Horii T."/>
            <person name="Iida T."/>
            <person name="Fujita J."/>
            <person name="Nakamura S."/>
        </authorList>
    </citation>
    <scope>NUCLEOTIDE SEQUENCE [LARGE SCALE GENOMIC DNA]</scope>
    <source>
        <strain evidence="1 2">JCM 30395</strain>
    </source>
</reference>
<dbReference type="KEGG" id="msar:MSAR_21280"/>
<keyword evidence="2" id="KW-1185">Reference proteome</keyword>
<protein>
    <submittedName>
        <fullName evidence="1">Uncharacterized protein</fullName>
    </submittedName>
</protein>
<gene>
    <name evidence="1" type="ORF">MSAR_21280</name>
</gene>